<evidence type="ECO:0000313" key="2">
    <source>
        <dbReference type="Proteomes" id="UP000012073"/>
    </source>
</evidence>
<dbReference type="Gramene" id="CDF36014">
    <property type="protein sequence ID" value="CDF36014"/>
    <property type="gene ID" value="CHC_T00004434001"/>
</dbReference>
<dbReference type="EMBL" id="HG001756">
    <property type="protein sequence ID" value="CDF36014.1"/>
    <property type="molecule type" value="Genomic_DNA"/>
</dbReference>
<organism evidence="1 2">
    <name type="scientific">Chondrus crispus</name>
    <name type="common">Carrageen Irish moss</name>
    <name type="synonym">Polymorpha crispa</name>
    <dbReference type="NCBI Taxonomy" id="2769"/>
    <lineage>
        <taxon>Eukaryota</taxon>
        <taxon>Rhodophyta</taxon>
        <taxon>Florideophyceae</taxon>
        <taxon>Rhodymeniophycidae</taxon>
        <taxon>Gigartinales</taxon>
        <taxon>Gigartinaceae</taxon>
        <taxon>Chondrus</taxon>
    </lineage>
</organism>
<protein>
    <submittedName>
        <fullName evidence="1">Uncharacterized protein</fullName>
    </submittedName>
</protein>
<dbReference type="RefSeq" id="XP_005715833.1">
    <property type="nucleotide sequence ID" value="XM_005715776.1"/>
</dbReference>
<dbReference type="KEGG" id="ccp:CHC_T00004434001"/>
<dbReference type="GeneID" id="17323547"/>
<keyword evidence="2" id="KW-1185">Reference proteome</keyword>
<sequence length="36" mass="4128">MHMNESMIISVEQSRHIYKNATSLNFATSTKRTQGD</sequence>
<dbReference type="AlphaFoldDB" id="R7QD88"/>
<reference evidence="2" key="1">
    <citation type="journal article" date="2013" name="Proc. Natl. Acad. Sci. U.S.A.">
        <title>Genome structure and metabolic features in the red seaweed Chondrus crispus shed light on evolution of the Archaeplastida.</title>
        <authorList>
            <person name="Collen J."/>
            <person name="Porcel B."/>
            <person name="Carre W."/>
            <person name="Ball S.G."/>
            <person name="Chaparro C."/>
            <person name="Tonon T."/>
            <person name="Barbeyron T."/>
            <person name="Michel G."/>
            <person name="Noel B."/>
            <person name="Valentin K."/>
            <person name="Elias M."/>
            <person name="Artiguenave F."/>
            <person name="Arun A."/>
            <person name="Aury J.M."/>
            <person name="Barbosa-Neto J.F."/>
            <person name="Bothwell J.H."/>
            <person name="Bouget F.Y."/>
            <person name="Brillet L."/>
            <person name="Cabello-Hurtado F."/>
            <person name="Capella-Gutierrez S."/>
            <person name="Charrier B."/>
            <person name="Cladiere L."/>
            <person name="Cock J.M."/>
            <person name="Coelho S.M."/>
            <person name="Colleoni C."/>
            <person name="Czjzek M."/>
            <person name="Da Silva C."/>
            <person name="Delage L."/>
            <person name="Denoeud F."/>
            <person name="Deschamps P."/>
            <person name="Dittami S.M."/>
            <person name="Gabaldon T."/>
            <person name="Gachon C.M."/>
            <person name="Groisillier A."/>
            <person name="Herve C."/>
            <person name="Jabbari K."/>
            <person name="Katinka M."/>
            <person name="Kloareg B."/>
            <person name="Kowalczyk N."/>
            <person name="Labadie K."/>
            <person name="Leblanc C."/>
            <person name="Lopez P.J."/>
            <person name="McLachlan D.H."/>
            <person name="Meslet-Cladiere L."/>
            <person name="Moustafa A."/>
            <person name="Nehr Z."/>
            <person name="Nyvall Collen P."/>
            <person name="Panaud O."/>
            <person name="Partensky F."/>
            <person name="Poulain J."/>
            <person name="Rensing S.A."/>
            <person name="Rousvoal S."/>
            <person name="Samson G."/>
            <person name="Symeonidi A."/>
            <person name="Weissenbach J."/>
            <person name="Zambounis A."/>
            <person name="Wincker P."/>
            <person name="Boyen C."/>
        </authorList>
    </citation>
    <scope>NUCLEOTIDE SEQUENCE [LARGE SCALE GENOMIC DNA]</scope>
    <source>
        <strain evidence="2">cv. Stackhouse</strain>
    </source>
</reference>
<gene>
    <name evidence="1" type="ORF">CHC_T00004434001</name>
</gene>
<dbReference type="Proteomes" id="UP000012073">
    <property type="component" value="Unassembled WGS sequence"/>
</dbReference>
<evidence type="ECO:0000313" key="1">
    <source>
        <dbReference type="EMBL" id="CDF36014.1"/>
    </source>
</evidence>
<proteinExistence type="predicted"/>
<accession>R7QD88</accession>
<name>R7QD88_CHOCR</name>